<dbReference type="OrthoDB" id="419711at2759"/>
<evidence type="ECO:0000256" key="1">
    <source>
        <dbReference type="SAM" id="Phobius"/>
    </source>
</evidence>
<dbReference type="GO" id="GO:0016020">
    <property type="term" value="C:membrane"/>
    <property type="evidence" value="ECO:0007669"/>
    <property type="project" value="TreeGrafter"/>
</dbReference>
<keyword evidence="1" id="KW-0812">Transmembrane</keyword>
<sequence length="344" mass="39515">MRFSTGPSEHSWQPVATSKTNAAEYWLNWRVLICSVWVLSSVVMAGILIWKYEGSTPAGEDGGEAREEPVGTVYDDESWRPCLKEIHPAWLLIYRAIAFLVLLALLITTVAAKGGEMFYYYTQWTFALVTVYFGIGSLLSIYGCYGLLCKVDDDRAGCVGPEAENAPRNAEDTSWYHRGKRSQSQDAHLIRRPVAGFWGYTFQIIYQMNAGAVMLTDCVFWLIIVPFLAIKDYSLNFFMIGLHSVNAIFLLGDTALNSLRFPWFRISYFFMWTVAYVIFQWVLHASLPIWWPYPFLDLASPYAPVWYFLVAMMHIPCYAIFSFIIKSKDLVISRLFPQSYLHFN</sequence>
<evidence type="ECO:0000313" key="2">
    <source>
        <dbReference type="EMBL" id="CAA7397578.1"/>
    </source>
</evidence>
<dbReference type="Proteomes" id="UP000663760">
    <property type="component" value="Chromosome 6"/>
</dbReference>
<dbReference type="EMBL" id="LR746269">
    <property type="protein sequence ID" value="CAA7397578.1"/>
    <property type="molecule type" value="Genomic_DNA"/>
</dbReference>
<dbReference type="PANTHER" id="PTHR12242">
    <property type="entry name" value="OS02G0130600 PROTEIN-RELATED"/>
    <property type="match status" value="1"/>
</dbReference>
<reference evidence="2" key="1">
    <citation type="submission" date="2020-02" db="EMBL/GenBank/DDBJ databases">
        <authorList>
            <person name="Scholz U."/>
            <person name="Mascher M."/>
            <person name="Fiebig A."/>
        </authorList>
    </citation>
    <scope>NUCLEOTIDE SEQUENCE</scope>
</reference>
<accession>A0A7I8KKF7</accession>
<feature type="transmembrane region" description="Helical" evidence="1">
    <location>
        <begin position="235"/>
        <end position="256"/>
    </location>
</feature>
<keyword evidence="3" id="KW-1185">Reference proteome</keyword>
<feature type="transmembrane region" description="Helical" evidence="1">
    <location>
        <begin position="29"/>
        <end position="50"/>
    </location>
</feature>
<keyword evidence="1" id="KW-0472">Membrane</keyword>
<protein>
    <submittedName>
        <fullName evidence="2">Uncharacterized protein</fullName>
    </submittedName>
</protein>
<proteinExistence type="predicted"/>
<feature type="transmembrane region" description="Helical" evidence="1">
    <location>
        <begin position="89"/>
        <end position="112"/>
    </location>
</feature>
<organism evidence="2 3">
    <name type="scientific">Spirodela intermedia</name>
    <name type="common">Intermediate duckweed</name>
    <dbReference type="NCBI Taxonomy" id="51605"/>
    <lineage>
        <taxon>Eukaryota</taxon>
        <taxon>Viridiplantae</taxon>
        <taxon>Streptophyta</taxon>
        <taxon>Embryophyta</taxon>
        <taxon>Tracheophyta</taxon>
        <taxon>Spermatophyta</taxon>
        <taxon>Magnoliopsida</taxon>
        <taxon>Liliopsida</taxon>
        <taxon>Araceae</taxon>
        <taxon>Lemnoideae</taxon>
        <taxon>Spirodela</taxon>
    </lineage>
</organism>
<feature type="transmembrane region" description="Helical" evidence="1">
    <location>
        <begin position="210"/>
        <end position="229"/>
    </location>
</feature>
<name>A0A7I8KKF7_SPIIN</name>
<dbReference type="PANTHER" id="PTHR12242:SF22">
    <property type="entry name" value="OS02G0130600 PROTEIN"/>
    <property type="match status" value="1"/>
</dbReference>
<dbReference type="AlphaFoldDB" id="A0A7I8KKF7"/>
<gene>
    <name evidence="2" type="ORF">SI8410_06008243</name>
</gene>
<feature type="transmembrane region" description="Helical" evidence="1">
    <location>
        <begin position="268"/>
        <end position="293"/>
    </location>
</feature>
<feature type="transmembrane region" description="Helical" evidence="1">
    <location>
        <begin position="305"/>
        <end position="325"/>
    </location>
</feature>
<evidence type="ECO:0000313" key="3">
    <source>
        <dbReference type="Proteomes" id="UP000663760"/>
    </source>
</evidence>
<keyword evidence="1" id="KW-1133">Transmembrane helix</keyword>
<feature type="transmembrane region" description="Helical" evidence="1">
    <location>
        <begin position="124"/>
        <end position="145"/>
    </location>
</feature>